<comment type="caution">
    <text evidence="1">The sequence shown here is derived from an EMBL/GenBank/DDBJ whole genome shotgun (WGS) entry which is preliminary data.</text>
</comment>
<accession>A0ACA9PEZ3</accession>
<feature type="non-terminal residue" evidence="1">
    <location>
        <position position="180"/>
    </location>
</feature>
<keyword evidence="2" id="KW-1185">Reference proteome</keyword>
<dbReference type="Proteomes" id="UP000789366">
    <property type="component" value="Unassembled WGS sequence"/>
</dbReference>
<gene>
    <name evidence="1" type="ORF">SPELUC_LOCUS11617</name>
</gene>
<evidence type="ECO:0000313" key="2">
    <source>
        <dbReference type="Proteomes" id="UP000789366"/>
    </source>
</evidence>
<organism evidence="1 2">
    <name type="scientific">Cetraspora pellucida</name>
    <dbReference type="NCBI Taxonomy" id="1433469"/>
    <lineage>
        <taxon>Eukaryota</taxon>
        <taxon>Fungi</taxon>
        <taxon>Fungi incertae sedis</taxon>
        <taxon>Mucoromycota</taxon>
        <taxon>Glomeromycotina</taxon>
        <taxon>Glomeromycetes</taxon>
        <taxon>Diversisporales</taxon>
        <taxon>Gigasporaceae</taxon>
        <taxon>Cetraspora</taxon>
    </lineage>
</organism>
<sequence length="180" mass="20525">MSDNVNSLNSISSDIFPVAPNPETLRRARKREANRRDYQKHKERRRRNRPRVSELREREGLVAEYEARLSEYNQLKDREAQLINFIHANGLIPPDPPSMSMVFSSNTVSSTITYSNLFPSNEEVGLCENHASTLSSFTSSDLLFETGLYNLESNENEIELSETHAQTSPSVTFLDPIMES</sequence>
<evidence type="ECO:0000313" key="1">
    <source>
        <dbReference type="EMBL" id="CAG8707546.1"/>
    </source>
</evidence>
<reference evidence="1" key="1">
    <citation type="submission" date="2021-06" db="EMBL/GenBank/DDBJ databases">
        <authorList>
            <person name="Kallberg Y."/>
            <person name="Tangrot J."/>
            <person name="Rosling A."/>
        </authorList>
    </citation>
    <scope>NUCLEOTIDE SEQUENCE</scope>
    <source>
        <strain evidence="1">28 12/20/2015</strain>
    </source>
</reference>
<proteinExistence type="predicted"/>
<name>A0ACA9PEZ3_9GLOM</name>
<dbReference type="EMBL" id="CAJVPW010025133">
    <property type="protein sequence ID" value="CAG8707546.1"/>
    <property type="molecule type" value="Genomic_DNA"/>
</dbReference>
<protein>
    <submittedName>
        <fullName evidence="1">6720_t:CDS:1</fullName>
    </submittedName>
</protein>